<sequence>MTNLPTITLDTTLADLYRRASPKNANKKIAQVLCGINSASELSANVPRNAKYLYQDSPFNSIPKEGSANGHTGNKKQQQELAVKYLSLIPQRDAFISGDTAVVLFNIDETKKQKAHDKDEAHKTISVLAKNQQPDLIFCPGPSKIPIKDAGIDLIAYKLVLDGLEDYNLIVPPETHWFLNSKAALAESGLPTPKSKIVELDGLAGEARLCCTLCKGDTAEFVIPQACSGASPSVRAQEPTNVWGAGTYIINTEEDREKVVQDFRDGILRKLLSSVTDSNVHLRPAALVLSDLVENPIGDYGLTFFVTDDGSEPIFLAASEQMIDDDKAWIGSTINYARQDELKRKFGALVKKIAVWLRRHGYVGPAGADVLETAPTTNGQKPNGHRANDSRQEEDFSHFHVVDLNIRTSGSLCLPLLQGHFTSRGFWSGSSFSISLKKTRAEFINEFREKFVSGQMCIISWYEDPDTGVSLADVAVGAEGQKGLRKAMKSVRDATDEVTF</sequence>
<organism evidence="2 3">
    <name type="scientific">Colletotrichum gloeosporioides (strain Cg-14)</name>
    <name type="common">Anthracnose fungus</name>
    <name type="synonym">Glomerella cingulata</name>
    <dbReference type="NCBI Taxonomy" id="1237896"/>
    <lineage>
        <taxon>Eukaryota</taxon>
        <taxon>Fungi</taxon>
        <taxon>Dikarya</taxon>
        <taxon>Ascomycota</taxon>
        <taxon>Pezizomycotina</taxon>
        <taxon>Sordariomycetes</taxon>
        <taxon>Hypocreomycetidae</taxon>
        <taxon>Glomerellales</taxon>
        <taxon>Glomerellaceae</taxon>
        <taxon>Colletotrichum</taxon>
        <taxon>Colletotrichum gloeosporioides species complex</taxon>
    </lineage>
</organism>
<dbReference type="AlphaFoldDB" id="T0KWP4"/>
<dbReference type="HOGENOM" id="CLU_042176_0_1_1"/>
<evidence type="ECO:0000313" key="3">
    <source>
        <dbReference type="Proteomes" id="UP000015530"/>
    </source>
</evidence>
<evidence type="ECO:0000256" key="1">
    <source>
        <dbReference type="SAM" id="MobiDB-lite"/>
    </source>
</evidence>
<protein>
    <submittedName>
        <fullName evidence="2">Solid-state culture specific ATP-grasp domain-containing protein</fullName>
    </submittedName>
</protein>
<dbReference type="EMBL" id="AMYD01004169">
    <property type="protein sequence ID" value="EQB43781.1"/>
    <property type="molecule type" value="Genomic_DNA"/>
</dbReference>
<proteinExistence type="predicted"/>
<dbReference type="STRING" id="1237896.T0KWP4"/>
<accession>T0KWP4</accession>
<dbReference type="PANTHER" id="PTHR37018:SF1">
    <property type="entry name" value="CULTURE SPECIFIC PROTEIN, PUTATIVE (AFU_ORTHOLOGUE AFUA_2G00130)-RELATED"/>
    <property type="match status" value="1"/>
</dbReference>
<dbReference type="Proteomes" id="UP000015530">
    <property type="component" value="Unassembled WGS sequence"/>
</dbReference>
<evidence type="ECO:0000313" key="2">
    <source>
        <dbReference type="EMBL" id="EQB43781.1"/>
    </source>
</evidence>
<reference evidence="3" key="1">
    <citation type="journal article" date="2013" name="Mol. Plant Microbe Interact.">
        <title>Global aspects of pacC regulation of pathogenicity genes in Colletotrichum gloeosporioides as revealed by transcriptome analysis.</title>
        <authorList>
            <person name="Alkan N."/>
            <person name="Meng X."/>
            <person name="Friedlander G."/>
            <person name="Reuveni E."/>
            <person name="Sukno S."/>
            <person name="Sherman A."/>
            <person name="Thon M."/>
            <person name="Fluhr R."/>
            <person name="Prusky D."/>
        </authorList>
    </citation>
    <scope>NUCLEOTIDE SEQUENCE [LARGE SCALE GENOMIC DNA]</scope>
    <source>
        <strain evidence="3">Cg-14</strain>
    </source>
</reference>
<feature type="region of interest" description="Disordered" evidence="1">
    <location>
        <begin position="369"/>
        <end position="392"/>
    </location>
</feature>
<gene>
    <name evidence="2" type="ORF">CGLO_17527</name>
</gene>
<name>T0KWP4_COLGC</name>
<comment type="caution">
    <text evidence="2">The sequence shown here is derived from an EMBL/GenBank/DDBJ whole genome shotgun (WGS) entry which is preliminary data.</text>
</comment>
<dbReference type="PANTHER" id="PTHR37018">
    <property type="entry name" value="CULTURE SPECIFIC PROTEIN, PUTATIVE (AFU_ORTHOLOGUE AFUA_2G00130)-RELATED"/>
    <property type="match status" value="1"/>
</dbReference>
<dbReference type="OMA" id="PETHYEI"/>
<dbReference type="OrthoDB" id="5946236at2759"/>
<dbReference type="eggNOG" id="ENOG502SATC">
    <property type="taxonomic scope" value="Eukaryota"/>
</dbReference>
<dbReference type="InterPro" id="IPR053269">
    <property type="entry name" value="Asp-Met_ligase"/>
</dbReference>